<dbReference type="GO" id="GO:0003677">
    <property type="term" value="F:DNA binding"/>
    <property type="evidence" value="ECO:0007669"/>
    <property type="project" value="UniProtKB-KW"/>
</dbReference>
<evidence type="ECO:0000313" key="3">
    <source>
        <dbReference type="Proteomes" id="UP000298252"/>
    </source>
</evidence>
<protein>
    <submittedName>
        <fullName evidence="2">LacI family DNA-binding transcriptional regulator</fullName>
    </submittedName>
</protein>
<organism evidence="2 3">
    <name type="scientific">Cryobacterium flavum</name>
    <dbReference type="NCBI Taxonomy" id="1424659"/>
    <lineage>
        <taxon>Bacteria</taxon>
        <taxon>Bacillati</taxon>
        <taxon>Actinomycetota</taxon>
        <taxon>Actinomycetes</taxon>
        <taxon>Micrococcales</taxon>
        <taxon>Microbacteriaceae</taxon>
        <taxon>Cryobacterium</taxon>
    </lineage>
</organism>
<accession>A0ABY2HXR3</accession>
<comment type="caution">
    <text evidence="2">The sequence shown here is derived from an EMBL/GenBank/DDBJ whole genome shotgun (WGS) entry which is preliminary data.</text>
</comment>
<reference evidence="2 3" key="1">
    <citation type="submission" date="2019-03" db="EMBL/GenBank/DDBJ databases">
        <title>Genomics of glacier-inhabiting Cryobacterium strains.</title>
        <authorList>
            <person name="Liu Q."/>
            <person name="Xin Y.-H."/>
        </authorList>
    </citation>
    <scope>NUCLEOTIDE SEQUENCE [LARGE SCALE GENOMIC DNA]</scope>
    <source>
        <strain evidence="2 3">Hh8</strain>
    </source>
</reference>
<feature type="region of interest" description="Disordered" evidence="1">
    <location>
        <begin position="1"/>
        <end position="70"/>
    </location>
</feature>
<keyword evidence="3" id="KW-1185">Reference proteome</keyword>
<keyword evidence="2" id="KW-0238">DNA-binding</keyword>
<evidence type="ECO:0000313" key="2">
    <source>
        <dbReference type="EMBL" id="TFB73648.1"/>
    </source>
</evidence>
<gene>
    <name evidence="2" type="ORF">E3O21_17130</name>
</gene>
<feature type="compositionally biased region" description="Basic and acidic residues" evidence="1">
    <location>
        <begin position="25"/>
        <end position="35"/>
    </location>
</feature>
<dbReference type="EMBL" id="SOFD01000040">
    <property type="protein sequence ID" value="TFB73648.1"/>
    <property type="molecule type" value="Genomic_DNA"/>
</dbReference>
<dbReference type="Proteomes" id="UP000298252">
    <property type="component" value="Unassembled WGS sequence"/>
</dbReference>
<evidence type="ECO:0000256" key="1">
    <source>
        <dbReference type="SAM" id="MobiDB-lite"/>
    </source>
</evidence>
<sequence length="70" mass="7733">MKPHLVCDFAEASARSTTPRRQDRRKGEDVKHDASRVVARSADVSQTTVSRFLSSSPSSYGEPEPKARSN</sequence>
<feature type="compositionally biased region" description="Polar residues" evidence="1">
    <location>
        <begin position="43"/>
        <end position="53"/>
    </location>
</feature>
<name>A0ABY2HXR3_9MICO</name>
<proteinExistence type="predicted"/>